<comment type="caution">
    <text evidence="1">The sequence shown here is derived from an EMBL/GenBank/DDBJ whole genome shotgun (WGS) entry which is preliminary data.</text>
</comment>
<organism evidence="1 2">
    <name type="scientific">Parageobacillus galactosidasius</name>
    <dbReference type="NCBI Taxonomy" id="883812"/>
    <lineage>
        <taxon>Bacteria</taxon>
        <taxon>Bacillati</taxon>
        <taxon>Bacillota</taxon>
        <taxon>Bacilli</taxon>
        <taxon>Bacillales</taxon>
        <taxon>Anoxybacillaceae</taxon>
        <taxon>Parageobacillus</taxon>
    </lineage>
</organism>
<accession>A0A226QT40</accession>
<dbReference type="Proteomes" id="UP000198394">
    <property type="component" value="Unassembled WGS sequence"/>
</dbReference>
<dbReference type="EMBL" id="NDYL01000001">
    <property type="protein sequence ID" value="OXB94857.1"/>
    <property type="molecule type" value="Genomic_DNA"/>
</dbReference>
<keyword evidence="2" id="KW-1185">Reference proteome</keyword>
<sequence length="229" mass="26990">MKRLLWELNKGNSALLIDPKDVHEEVYTEGLLVVEGINDDQWPQILEVLSAKEEQDEDFTIRFMDTDDFEIFLEEELGIEASIQDADEWMEPDETTLFDKENVQVWKANELEKTKVYEWWDGSNWRKVILESYMTETVIEITEKSVCLDEWDGRNWQTGGTGLHQYVHKVIMIDGKKTEDMFLLVHSSQWQGSHDTGELMTVDELRYHLHHLKRDVEKYLYEIGTLSGE</sequence>
<evidence type="ECO:0000313" key="1">
    <source>
        <dbReference type="EMBL" id="OXB94857.1"/>
    </source>
</evidence>
<protein>
    <submittedName>
        <fullName evidence="1">Uncharacterized protein</fullName>
    </submittedName>
</protein>
<dbReference type="RefSeq" id="WP_089097312.1">
    <property type="nucleotide sequence ID" value="NZ_NDYL01000001.1"/>
</dbReference>
<proteinExistence type="predicted"/>
<dbReference type="AlphaFoldDB" id="A0A226QT40"/>
<gene>
    <name evidence="1" type="ORF">B9L23_08320</name>
</gene>
<name>A0A226QT40_9BACL</name>
<reference evidence="1 2" key="1">
    <citation type="submission" date="2017-04" db="EMBL/GenBank/DDBJ databases">
        <title>The genome sequence of Parageobacillus galactosidasius DSM 18751.</title>
        <authorList>
            <person name="Ramaloko W.T."/>
            <person name="Koen N."/>
            <person name="Polliack S."/>
            <person name="Aliyu H."/>
            <person name="Lebre P."/>
            <person name="Mohr T."/>
            <person name="Oswald F."/>
            <person name="Zwick M."/>
            <person name="Neumann A."/>
            <person name="Syldatk C."/>
            <person name="Cowan D."/>
            <person name="De Maayer P."/>
        </authorList>
    </citation>
    <scope>NUCLEOTIDE SEQUENCE [LARGE SCALE GENOMIC DNA]</scope>
    <source>
        <strain evidence="1 2">DSM 18751</strain>
    </source>
</reference>
<evidence type="ECO:0000313" key="2">
    <source>
        <dbReference type="Proteomes" id="UP000198394"/>
    </source>
</evidence>